<proteinExistence type="predicted"/>
<reference evidence="1" key="1">
    <citation type="journal article" date="2020" name="Stud. Mycol.">
        <title>101 Dothideomycetes genomes: a test case for predicting lifestyles and emergence of pathogens.</title>
        <authorList>
            <person name="Haridas S."/>
            <person name="Albert R."/>
            <person name="Binder M."/>
            <person name="Bloem J."/>
            <person name="Labutti K."/>
            <person name="Salamov A."/>
            <person name="Andreopoulos B."/>
            <person name="Baker S."/>
            <person name="Barry K."/>
            <person name="Bills G."/>
            <person name="Bluhm B."/>
            <person name="Cannon C."/>
            <person name="Castanera R."/>
            <person name="Culley D."/>
            <person name="Daum C."/>
            <person name="Ezra D."/>
            <person name="Gonzalez J."/>
            <person name="Henrissat B."/>
            <person name="Kuo A."/>
            <person name="Liang C."/>
            <person name="Lipzen A."/>
            <person name="Lutzoni F."/>
            <person name="Magnuson J."/>
            <person name="Mondo S."/>
            <person name="Nolan M."/>
            <person name="Ohm R."/>
            <person name="Pangilinan J."/>
            <person name="Park H.-J."/>
            <person name="Ramirez L."/>
            <person name="Alfaro M."/>
            <person name="Sun H."/>
            <person name="Tritt A."/>
            <person name="Yoshinaga Y."/>
            <person name="Zwiers L.-H."/>
            <person name="Turgeon B."/>
            <person name="Goodwin S."/>
            <person name="Spatafora J."/>
            <person name="Crous P."/>
            <person name="Grigoriev I."/>
        </authorList>
    </citation>
    <scope>NUCLEOTIDE SEQUENCE</scope>
    <source>
        <strain evidence="1">CBS 122681</strain>
    </source>
</reference>
<dbReference type="EMBL" id="MU004398">
    <property type="protein sequence ID" value="KAF2652571.1"/>
    <property type="molecule type" value="Genomic_DNA"/>
</dbReference>
<keyword evidence="2" id="KW-1185">Reference proteome</keyword>
<dbReference type="OrthoDB" id="427518at2759"/>
<dbReference type="AlphaFoldDB" id="A0A6A6T074"/>
<organism evidence="1 2">
    <name type="scientific">Lophiostoma macrostomum CBS 122681</name>
    <dbReference type="NCBI Taxonomy" id="1314788"/>
    <lineage>
        <taxon>Eukaryota</taxon>
        <taxon>Fungi</taxon>
        <taxon>Dikarya</taxon>
        <taxon>Ascomycota</taxon>
        <taxon>Pezizomycotina</taxon>
        <taxon>Dothideomycetes</taxon>
        <taxon>Pleosporomycetidae</taxon>
        <taxon>Pleosporales</taxon>
        <taxon>Lophiostomataceae</taxon>
        <taxon>Lophiostoma</taxon>
    </lineage>
</organism>
<accession>A0A6A6T074</accession>
<evidence type="ECO:0000313" key="2">
    <source>
        <dbReference type="Proteomes" id="UP000799324"/>
    </source>
</evidence>
<dbReference type="Proteomes" id="UP000799324">
    <property type="component" value="Unassembled WGS sequence"/>
</dbReference>
<gene>
    <name evidence="1" type="ORF">K491DRAFT_43938</name>
</gene>
<name>A0A6A6T074_9PLEO</name>
<protein>
    <submittedName>
        <fullName evidence="1">Uncharacterized protein</fullName>
    </submittedName>
</protein>
<sequence length="112" mass="12841">MSAPAKKKYSKLNQVEVNPGLQQVYPNPDETSSTKSFTLEIVAIPGLGANAQYTWQREIHWLRDSNMLARKVPNARISVLEYQSQWFGKGSVDQRLENVANQLLYYLERLRG</sequence>
<evidence type="ECO:0000313" key="1">
    <source>
        <dbReference type="EMBL" id="KAF2652571.1"/>
    </source>
</evidence>